<keyword evidence="4" id="KW-0547">Nucleotide-binding</keyword>
<evidence type="ECO:0000313" key="7">
    <source>
        <dbReference type="EMBL" id="CAD8043654.1"/>
    </source>
</evidence>
<dbReference type="FunFam" id="3.30.260.10:FF:000017">
    <property type="entry name" value="T-complex protein 1 subunit zeta"/>
    <property type="match status" value="1"/>
</dbReference>
<reference evidence="7" key="1">
    <citation type="submission" date="2021-01" db="EMBL/GenBank/DDBJ databases">
        <authorList>
            <consortium name="Genoscope - CEA"/>
            <person name="William W."/>
        </authorList>
    </citation>
    <scope>NUCLEOTIDE SEQUENCE</scope>
</reference>
<evidence type="ECO:0000256" key="5">
    <source>
        <dbReference type="ARBA" id="ARBA00022840"/>
    </source>
</evidence>
<protein>
    <recommendedName>
        <fullName evidence="9">T-complex protein 1 subunit zeta</fullName>
    </recommendedName>
</protein>
<gene>
    <name evidence="7" type="ORF">PPRIM_AZ9-3.1.T0050308</name>
</gene>
<evidence type="ECO:0000256" key="6">
    <source>
        <dbReference type="ARBA" id="ARBA00023186"/>
    </source>
</evidence>
<keyword evidence="8" id="KW-1185">Reference proteome</keyword>
<dbReference type="CDD" id="cd03342">
    <property type="entry name" value="TCP1_zeta"/>
    <property type="match status" value="1"/>
</dbReference>
<proteinExistence type="inferred from homology"/>
<accession>A0A8S1JN60</accession>
<evidence type="ECO:0000256" key="3">
    <source>
        <dbReference type="ARBA" id="ARBA00022490"/>
    </source>
</evidence>
<dbReference type="GO" id="GO:0005737">
    <property type="term" value="C:cytoplasm"/>
    <property type="evidence" value="ECO:0007669"/>
    <property type="project" value="UniProtKB-SubCell"/>
</dbReference>
<dbReference type="PROSITE" id="PS00751">
    <property type="entry name" value="TCP1_2"/>
    <property type="match status" value="1"/>
</dbReference>
<name>A0A8S1JN60_PARPR</name>
<sequence length="532" mass="58512">MSSVQFVNSKAEVLRKYQALAMNINAAAGLMEVMKSNLGPKGTLKMLVGGAGQIKLTKDGAVLLSEMQIQHPTAAMIARSATAQDDIIGDGTTSNVLLIGALMKQAERLLAEGIHPRVITEGYELARKEALTYLDSFKYQQIDKAVLINVARTSLNSKLTPDIANQIIEIVVDAVQIVQVPEKPIDLFMVEIMHMQHKMGAETELIRGLVLDHGARHPDMPKFVKKCYILNLNVSLEYEKTEVHSGFFYNSAEDREKLARSERKLTDDKCQQIIDFKRKVCEKNGYGFAVINQKGIDPVCLEMFAKEGIVGIRRAKKRNMERIAKACGGNSVNAVEDLTESDLGYCEVLREYTLGEEKYTFIEGVQNPTSCTILIRGPNEHTIAQIKDAIRDGLRAVKNAIEDKCVIPGAGSFEIATSVHLQKFKDSVAGKAKLGVQAFADSLLVIPKALAENCGYDVQETLIQVTDEYIKNNIPVGVNVNEQGFIAPIANGIFDNYCSKRSWLNIAPTLAQQLLLVDEIMRAGKQAGGAPQ</sequence>
<dbReference type="Proteomes" id="UP000688137">
    <property type="component" value="Unassembled WGS sequence"/>
</dbReference>
<dbReference type="PROSITE" id="PS00750">
    <property type="entry name" value="TCP1_1"/>
    <property type="match status" value="1"/>
</dbReference>
<dbReference type="GO" id="GO:0051082">
    <property type="term" value="F:unfolded protein binding"/>
    <property type="evidence" value="ECO:0007669"/>
    <property type="project" value="InterPro"/>
</dbReference>
<dbReference type="GO" id="GO:0016887">
    <property type="term" value="F:ATP hydrolysis activity"/>
    <property type="evidence" value="ECO:0007669"/>
    <property type="project" value="InterPro"/>
</dbReference>
<dbReference type="PROSITE" id="PS00995">
    <property type="entry name" value="TCP1_3"/>
    <property type="match status" value="1"/>
</dbReference>
<keyword evidence="5" id="KW-0067">ATP-binding</keyword>
<evidence type="ECO:0008006" key="9">
    <source>
        <dbReference type="Google" id="ProtNLM"/>
    </source>
</evidence>
<dbReference type="NCBIfam" id="NF041083">
    <property type="entry name" value="thermosome_beta"/>
    <property type="match status" value="1"/>
</dbReference>
<evidence type="ECO:0000313" key="8">
    <source>
        <dbReference type="Proteomes" id="UP000688137"/>
    </source>
</evidence>
<keyword evidence="3" id="KW-0963">Cytoplasm</keyword>
<dbReference type="GO" id="GO:0140662">
    <property type="term" value="F:ATP-dependent protein folding chaperone"/>
    <property type="evidence" value="ECO:0007669"/>
    <property type="project" value="InterPro"/>
</dbReference>
<dbReference type="InterPro" id="IPR002194">
    <property type="entry name" value="Chaperonin_TCP-1_CS"/>
</dbReference>
<dbReference type="OMA" id="CEWELEL"/>
<dbReference type="InterPro" id="IPR053374">
    <property type="entry name" value="TCP-1_chaperonin"/>
</dbReference>
<comment type="similarity">
    <text evidence="2">Belongs to the TCP-1 chaperonin family.</text>
</comment>
<evidence type="ECO:0000256" key="2">
    <source>
        <dbReference type="ARBA" id="ARBA00008020"/>
    </source>
</evidence>
<dbReference type="FunFam" id="3.50.7.10:FF:000004">
    <property type="entry name" value="T-complex protein 1 subunit zeta"/>
    <property type="match status" value="1"/>
</dbReference>
<dbReference type="Pfam" id="PF00118">
    <property type="entry name" value="Cpn60_TCP1"/>
    <property type="match status" value="1"/>
</dbReference>
<dbReference type="NCBIfam" id="TIGR02347">
    <property type="entry name" value="chap_CCT_zeta"/>
    <property type="match status" value="1"/>
</dbReference>
<dbReference type="FunFam" id="1.10.560.10:FF:000058">
    <property type="entry name" value="T-complex protein 1 subunit zeta"/>
    <property type="match status" value="1"/>
</dbReference>
<evidence type="ECO:0000256" key="1">
    <source>
        <dbReference type="ARBA" id="ARBA00004496"/>
    </source>
</evidence>
<keyword evidence="6" id="KW-0143">Chaperone</keyword>
<evidence type="ECO:0000256" key="4">
    <source>
        <dbReference type="ARBA" id="ARBA00022741"/>
    </source>
</evidence>
<dbReference type="InterPro" id="IPR017998">
    <property type="entry name" value="Chaperone_TCP-1"/>
</dbReference>
<dbReference type="AlphaFoldDB" id="A0A8S1JN60"/>
<comment type="subcellular location">
    <subcellularLocation>
        <location evidence="1">Cytoplasm</location>
    </subcellularLocation>
</comment>
<dbReference type="GO" id="GO:0005524">
    <property type="term" value="F:ATP binding"/>
    <property type="evidence" value="ECO:0007669"/>
    <property type="project" value="UniProtKB-KW"/>
</dbReference>
<dbReference type="InterPro" id="IPR002423">
    <property type="entry name" value="Cpn60/GroEL/TCP-1"/>
</dbReference>
<organism evidence="7 8">
    <name type="scientific">Paramecium primaurelia</name>
    <dbReference type="NCBI Taxonomy" id="5886"/>
    <lineage>
        <taxon>Eukaryota</taxon>
        <taxon>Sar</taxon>
        <taxon>Alveolata</taxon>
        <taxon>Ciliophora</taxon>
        <taxon>Intramacronucleata</taxon>
        <taxon>Oligohymenophorea</taxon>
        <taxon>Peniculida</taxon>
        <taxon>Parameciidae</taxon>
        <taxon>Paramecium</taxon>
    </lineage>
</organism>
<dbReference type="EMBL" id="CAJJDM010000002">
    <property type="protein sequence ID" value="CAD8043654.1"/>
    <property type="molecule type" value="Genomic_DNA"/>
</dbReference>
<comment type="caution">
    <text evidence="7">The sequence shown here is derived from an EMBL/GenBank/DDBJ whole genome shotgun (WGS) entry which is preliminary data.</text>
</comment>
<dbReference type="PANTHER" id="PTHR11353">
    <property type="entry name" value="CHAPERONIN"/>
    <property type="match status" value="1"/>
</dbReference>
<dbReference type="InterPro" id="IPR012722">
    <property type="entry name" value="Chap_CCT_zeta"/>
</dbReference>
<dbReference type="FunFam" id="1.10.560.10:FF:000038">
    <property type="entry name" value="Chaperonin containing TCP1 subunit 6B"/>
    <property type="match status" value="1"/>
</dbReference>